<evidence type="ECO:0000313" key="2">
    <source>
        <dbReference type="Proteomes" id="UP000606172"/>
    </source>
</evidence>
<reference evidence="1" key="1">
    <citation type="submission" date="2021-01" db="EMBL/GenBank/DDBJ databases">
        <title>Whole genome shotgun sequence of Sinosporangium siamense NBRC 109515.</title>
        <authorList>
            <person name="Komaki H."/>
            <person name="Tamura T."/>
        </authorList>
    </citation>
    <scope>NUCLEOTIDE SEQUENCE</scope>
    <source>
        <strain evidence="1">NBRC 109515</strain>
    </source>
</reference>
<name>A0A919RJB3_9ACTN</name>
<dbReference type="AlphaFoldDB" id="A0A919RJB3"/>
<protein>
    <submittedName>
        <fullName evidence="1">Uncharacterized protein</fullName>
    </submittedName>
</protein>
<organism evidence="1 2">
    <name type="scientific">Sinosporangium siamense</name>
    <dbReference type="NCBI Taxonomy" id="1367973"/>
    <lineage>
        <taxon>Bacteria</taxon>
        <taxon>Bacillati</taxon>
        <taxon>Actinomycetota</taxon>
        <taxon>Actinomycetes</taxon>
        <taxon>Streptosporangiales</taxon>
        <taxon>Streptosporangiaceae</taxon>
        <taxon>Sinosporangium</taxon>
    </lineage>
</organism>
<dbReference type="Proteomes" id="UP000606172">
    <property type="component" value="Unassembled WGS sequence"/>
</dbReference>
<proteinExistence type="predicted"/>
<evidence type="ECO:0000313" key="1">
    <source>
        <dbReference type="EMBL" id="GII93404.1"/>
    </source>
</evidence>
<comment type="caution">
    <text evidence="1">The sequence shown here is derived from an EMBL/GenBank/DDBJ whole genome shotgun (WGS) entry which is preliminary data.</text>
</comment>
<dbReference type="EMBL" id="BOOW01000022">
    <property type="protein sequence ID" value="GII93404.1"/>
    <property type="molecule type" value="Genomic_DNA"/>
</dbReference>
<gene>
    <name evidence="1" type="ORF">Ssi02_36350</name>
</gene>
<keyword evidence="2" id="KW-1185">Reference proteome</keyword>
<sequence length="79" mass="8293">MQVSTVVPPESPLIAFLTGTQRARGEPSTPTALAAREIGVQDSPTWTNLPPPIRLEHTGTAVNCNLNCDQEAASSHGSV</sequence>
<accession>A0A919RJB3</accession>